<name>X1RVW0_9ZZZZ</name>
<proteinExistence type="predicted"/>
<accession>X1RVW0</accession>
<comment type="caution">
    <text evidence="1">The sequence shown here is derived from an EMBL/GenBank/DDBJ whole genome shotgun (WGS) entry which is preliminary data.</text>
</comment>
<dbReference type="AlphaFoldDB" id="X1RVW0"/>
<evidence type="ECO:0000313" key="1">
    <source>
        <dbReference type="EMBL" id="GAI84902.1"/>
    </source>
</evidence>
<organism evidence="1">
    <name type="scientific">marine sediment metagenome</name>
    <dbReference type="NCBI Taxonomy" id="412755"/>
    <lineage>
        <taxon>unclassified sequences</taxon>
        <taxon>metagenomes</taxon>
        <taxon>ecological metagenomes</taxon>
    </lineage>
</organism>
<sequence>MSKDEKNRGEIIMPGEAGFADYLEFVQRLPKYATKPIDRSHWRTKKKPLSDIPIRAHLAGKYAVATLGKWYPEYAILDIDSRTRREVDEIRETLGLDELNSMLIKSESKDSFHIIFSPEYHGKPPTLNLLKDSFIEFCRSKRIEIYPQRRRPIRLPFGPYQPLLDIEYMRLDSWKEKLYRFQKLNPFDLGSVKYHQLIFDFEPGPGKLLLPKNIFQEAQDLIAHGLQFPSSRHHSQGLILFYLWRKNVPVENAIEIVWDWINEKDNGFSKDILKSPRYVRNDIEGQAHWTWNKYQVSQVFPDSTHKKYHGYITEPDILEIIEATRGSRPRMKFLYHLIKFANPRRHRKFIPYHRHRLVEWSSHETYQKYLNELGEKG</sequence>
<reference evidence="1" key="1">
    <citation type="journal article" date="2014" name="Front. Microbiol.">
        <title>High frequency of phylogenetically diverse reductive dehalogenase-homologous genes in deep subseafloor sedimentary metagenomes.</title>
        <authorList>
            <person name="Kawai M."/>
            <person name="Futagami T."/>
            <person name="Toyoda A."/>
            <person name="Takaki Y."/>
            <person name="Nishi S."/>
            <person name="Hori S."/>
            <person name="Arai W."/>
            <person name="Tsubouchi T."/>
            <person name="Morono Y."/>
            <person name="Uchiyama I."/>
            <person name="Ito T."/>
            <person name="Fujiyama A."/>
            <person name="Inagaki F."/>
            <person name="Takami H."/>
        </authorList>
    </citation>
    <scope>NUCLEOTIDE SEQUENCE</scope>
    <source>
        <strain evidence="1">Expedition CK06-06</strain>
    </source>
</reference>
<dbReference type="EMBL" id="BARW01007130">
    <property type="protein sequence ID" value="GAI84902.1"/>
    <property type="molecule type" value="Genomic_DNA"/>
</dbReference>
<gene>
    <name evidence="1" type="ORF">S12H4_14908</name>
</gene>
<feature type="non-terminal residue" evidence="1">
    <location>
        <position position="377"/>
    </location>
</feature>
<protein>
    <submittedName>
        <fullName evidence="1">Uncharacterized protein</fullName>
    </submittedName>
</protein>